<feature type="signal peptide" evidence="1">
    <location>
        <begin position="1"/>
        <end position="22"/>
    </location>
</feature>
<gene>
    <name evidence="2" type="ORF">SAMN04488094_11281</name>
</gene>
<dbReference type="EMBL" id="FOLG01000012">
    <property type="protein sequence ID" value="SFC97157.1"/>
    <property type="molecule type" value="Genomic_DNA"/>
</dbReference>
<sequence>MRRALFLLLISLLAAVGTSATAGGAWPRGKGNGFLSVSWTTFGDAVGYVKEISGPLSEKPELELTNESAVYAEYGISERLTFGLDSFSRRESNLSSAILFIAAALGNLDWKNHYGAQIGYGPVRDWLDRKDSVLRAGLAYGRGYQSPWGDGWVEVDGKLGWQVDAEERYWKIDSTLGYNATDRSMLYLQIQSGAGVDGPIYVRAVPTYVRRFGHGISVESAILLGMQNDNAQGLKLGAWLDF</sequence>
<accession>A0A1I1NI00</accession>
<evidence type="ECO:0000256" key="1">
    <source>
        <dbReference type="SAM" id="SignalP"/>
    </source>
</evidence>
<dbReference type="Proteomes" id="UP000198728">
    <property type="component" value="Unassembled WGS sequence"/>
</dbReference>
<proteinExistence type="predicted"/>
<name>A0A1I1NI00_9RHOB</name>
<organism evidence="2 3">
    <name type="scientific">Tropicimonas isoalkanivorans</name>
    <dbReference type="NCBI Taxonomy" id="441112"/>
    <lineage>
        <taxon>Bacteria</taxon>
        <taxon>Pseudomonadati</taxon>
        <taxon>Pseudomonadota</taxon>
        <taxon>Alphaproteobacteria</taxon>
        <taxon>Rhodobacterales</taxon>
        <taxon>Roseobacteraceae</taxon>
        <taxon>Tropicimonas</taxon>
    </lineage>
</organism>
<dbReference type="RefSeq" id="WP_093361997.1">
    <property type="nucleotide sequence ID" value="NZ_FOLG01000012.1"/>
</dbReference>
<protein>
    <submittedName>
        <fullName evidence="2">Uncharacterized protein</fullName>
    </submittedName>
</protein>
<evidence type="ECO:0000313" key="2">
    <source>
        <dbReference type="EMBL" id="SFC97157.1"/>
    </source>
</evidence>
<dbReference type="STRING" id="441112.SAMN04488094_11281"/>
<dbReference type="OrthoDB" id="7857490at2"/>
<keyword evidence="1" id="KW-0732">Signal</keyword>
<keyword evidence="3" id="KW-1185">Reference proteome</keyword>
<evidence type="ECO:0000313" key="3">
    <source>
        <dbReference type="Proteomes" id="UP000198728"/>
    </source>
</evidence>
<feature type="chain" id="PRO_5011727140" evidence="1">
    <location>
        <begin position="23"/>
        <end position="242"/>
    </location>
</feature>
<dbReference type="AlphaFoldDB" id="A0A1I1NI00"/>
<reference evidence="2 3" key="1">
    <citation type="submission" date="2016-10" db="EMBL/GenBank/DDBJ databases">
        <authorList>
            <person name="de Groot N.N."/>
        </authorList>
    </citation>
    <scope>NUCLEOTIDE SEQUENCE [LARGE SCALE GENOMIC DNA]</scope>
    <source>
        <strain evidence="2 3">DSM 19548</strain>
    </source>
</reference>